<evidence type="ECO:0000313" key="6">
    <source>
        <dbReference type="Proteomes" id="UP001216253"/>
    </source>
</evidence>
<evidence type="ECO:0000313" key="5">
    <source>
        <dbReference type="EMBL" id="MDE8650460.1"/>
    </source>
</evidence>
<dbReference type="InterPro" id="IPR001173">
    <property type="entry name" value="Glyco_trans_2-like"/>
</dbReference>
<evidence type="ECO:0000256" key="2">
    <source>
        <dbReference type="ARBA" id="ARBA00022676"/>
    </source>
</evidence>
<proteinExistence type="inferred from homology"/>
<name>A0ABT5WK82_9SPHN</name>
<gene>
    <name evidence="5" type="ORF">PYV00_01850</name>
</gene>
<keyword evidence="3 5" id="KW-0808">Transferase</keyword>
<keyword evidence="2 5" id="KW-0328">Glycosyltransferase</keyword>
<dbReference type="Proteomes" id="UP001216253">
    <property type="component" value="Unassembled WGS sequence"/>
</dbReference>
<dbReference type="EC" id="2.4.-.-" evidence="5"/>
<feature type="domain" description="Glycosyltransferase 2-like" evidence="4">
    <location>
        <begin position="12"/>
        <end position="131"/>
    </location>
</feature>
<protein>
    <submittedName>
        <fullName evidence="5">Glycosyltransferase</fullName>
        <ecNumber evidence="5">2.4.-.-</ecNumber>
    </submittedName>
</protein>
<dbReference type="Pfam" id="PF00535">
    <property type="entry name" value="Glycos_transf_2"/>
    <property type="match status" value="1"/>
</dbReference>
<comment type="caution">
    <text evidence="5">The sequence shown here is derived from an EMBL/GenBank/DDBJ whole genome shotgun (WGS) entry which is preliminary data.</text>
</comment>
<comment type="similarity">
    <text evidence="1">Belongs to the glycosyltransferase 2 family.</text>
</comment>
<sequence length="293" mass="32333">MLNGDALPPVDVIIPVWNRPDDIRVCLEAIGRQTYPRELMNVLVVDNGSTDHTPDVVRGFAWATLLSEPAPGSYSARNAGIRHGTAPYVAFTDSDCIPEPDWLEKGIATLLQHPDAGVAGGDIRLFQSGADADPLVADYERLHALNQQRMTSANGCMTANWLSPRAVLEERGGFDSSLKSTADSELANRIGQSRKVVFAPQAVVQHPARGTRAELFQKERRTMGGRWQKYAEVSMGGWKRKLAIELAARMKRLALSDLDLRRKARIAVVDIKVFQVQLQELRRLGKGGEPSRD</sequence>
<organism evidence="5 6">
    <name type="scientific">Novosphingobium album</name>
    <name type="common">ex Liu et al. 2023</name>
    <dbReference type="NCBI Taxonomy" id="3031130"/>
    <lineage>
        <taxon>Bacteria</taxon>
        <taxon>Pseudomonadati</taxon>
        <taxon>Pseudomonadota</taxon>
        <taxon>Alphaproteobacteria</taxon>
        <taxon>Sphingomonadales</taxon>
        <taxon>Sphingomonadaceae</taxon>
        <taxon>Novosphingobium</taxon>
    </lineage>
</organism>
<keyword evidence="6" id="KW-1185">Reference proteome</keyword>
<dbReference type="Gene3D" id="3.90.550.10">
    <property type="entry name" value="Spore Coat Polysaccharide Biosynthesis Protein SpsA, Chain A"/>
    <property type="match status" value="1"/>
</dbReference>
<reference evidence="5 6" key="1">
    <citation type="submission" date="2023-03" db="EMBL/GenBank/DDBJ databases">
        <title>NovoSphingobium album sp. nov. isolated from polycyclic aromatic hydrocarbons- and heavy-metal polluted soil.</title>
        <authorList>
            <person name="Liu Z."/>
            <person name="Wang K."/>
        </authorList>
    </citation>
    <scope>NUCLEOTIDE SEQUENCE [LARGE SCALE GENOMIC DNA]</scope>
    <source>
        <strain evidence="5 6">H3SJ31-1</strain>
    </source>
</reference>
<dbReference type="InterPro" id="IPR029044">
    <property type="entry name" value="Nucleotide-diphossugar_trans"/>
</dbReference>
<dbReference type="RefSeq" id="WP_275226540.1">
    <property type="nucleotide sequence ID" value="NZ_JARESE010000001.1"/>
</dbReference>
<evidence type="ECO:0000256" key="1">
    <source>
        <dbReference type="ARBA" id="ARBA00006739"/>
    </source>
</evidence>
<accession>A0ABT5WK82</accession>
<dbReference type="EMBL" id="JARESE010000001">
    <property type="protein sequence ID" value="MDE8650460.1"/>
    <property type="molecule type" value="Genomic_DNA"/>
</dbReference>
<dbReference type="CDD" id="cd00761">
    <property type="entry name" value="Glyco_tranf_GTA_type"/>
    <property type="match status" value="1"/>
</dbReference>
<evidence type="ECO:0000256" key="3">
    <source>
        <dbReference type="ARBA" id="ARBA00022679"/>
    </source>
</evidence>
<dbReference type="PANTHER" id="PTHR43179:SF12">
    <property type="entry name" value="GALACTOFURANOSYLTRANSFERASE GLFT2"/>
    <property type="match status" value="1"/>
</dbReference>
<dbReference type="SUPFAM" id="SSF53448">
    <property type="entry name" value="Nucleotide-diphospho-sugar transferases"/>
    <property type="match status" value="1"/>
</dbReference>
<dbReference type="PANTHER" id="PTHR43179">
    <property type="entry name" value="RHAMNOSYLTRANSFERASE WBBL"/>
    <property type="match status" value="1"/>
</dbReference>
<evidence type="ECO:0000259" key="4">
    <source>
        <dbReference type="Pfam" id="PF00535"/>
    </source>
</evidence>
<dbReference type="GO" id="GO:0016757">
    <property type="term" value="F:glycosyltransferase activity"/>
    <property type="evidence" value="ECO:0007669"/>
    <property type="project" value="UniProtKB-KW"/>
</dbReference>